<evidence type="ECO:0008006" key="4">
    <source>
        <dbReference type="Google" id="ProtNLM"/>
    </source>
</evidence>
<dbReference type="STRING" id="445710.ATSB10_24640"/>
<dbReference type="EMBL" id="CP014841">
    <property type="protein sequence ID" value="AND69918.1"/>
    <property type="molecule type" value="Genomic_DNA"/>
</dbReference>
<dbReference type="PATRIC" id="fig|445710.3.peg.2459"/>
<protein>
    <recommendedName>
        <fullName evidence="4">NolW-like domain-containing protein</fullName>
    </recommendedName>
</protein>
<keyword evidence="3" id="KW-1185">Reference proteome</keyword>
<sequence>MMLYRWTAALVLALLAGCQAHPGGAPAQASEMTLKIYPVAPSQAPRLASALGGVLDIRTARITAPSPDKLLVYAPGSAQASIGAALATLEKAPANRGESLLQARFWVIDGNAGESKDDPQLKALEPALAPLRQALGPMHFRLDQAVSNTLGYDHRAVLSGGDGKVFGLEASPAQGDTVDLQVNYEDHASHDSGIRKLSTRLDARLGQTIVLGQAPMPCPHAEPIKGTRIVQQSLSPCTRGATLRLLVLRVDAAAAH</sequence>
<dbReference type="RefSeq" id="WP_157469220.1">
    <property type="nucleotide sequence ID" value="NZ_CP014841.1"/>
</dbReference>
<organism evidence="2 3">
    <name type="scientific">Dyella thiooxydans</name>
    <dbReference type="NCBI Taxonomy" id="445710"/>
    <lineage>
        <taxon>Bacteria</taxon>
        <taxon>Pseudomonadati</taxon>
        <taxon>Pseudomonadota</taxon>
        <taxon>Gammaproteobacteria</taxon>
        <taxon>Lysobacterales</taxon>
        <taxon>Rhodanobacteraceae</taxon>
        <taxon>Dyella</taxon>
    </lineage>
</organism>
<dbReference type="KEGG" id="dtx:ATSB10_24640"/>
<accession>A0A160N393</accession>
<dbReference type="Proteomes" id="UP000077255">
    <property type="component" value="Chromosome"/>
</dbReference>
<evidence type="ECO:0000256" key="1">
    <source>
        <dbReference type="SAM" id="SignalP"/>
    </source>
</evidence>
<feature type="chain" id="PRO_5007817980" description="NolW-like domain-containing protein" evidence="1">
    <location>
        <begin position="21"/>
        <end position="256"/>
    </location>
</feature>
<dbReference type="PROSITE" id="PS51257">
    <property type="entry name" value="PROKAR_LIPOPROTEIN"/>
    <property type="match status" value="1"/>
</dbReference>
<dbReference type="OrthoDB" id="5949626at2"/>
<proteinExistence type="predicted"/>
<evidence type="ECO:0000313" key="3">
    <source>
        <dbReference type="Proteomes" id="UP000077255"/>
    </source>
</evidence>
<keyword evidence="1" id="KW-0732">Signal</keyword>
<feature type="signal peptide" evidence="1">
    <location>
        <begin position="1"/>
        <end position="20"/>
    </location>
</feature>
<gene>
    <name evidence="2" type="ORF">ATSB10_24640</name>
</gene>
<dbReference type="AlphaFoldDB" id="A0A160N393"/>
<evidence type="ECO:0000313" key="2">
    <source>
        <dbReference type="EMBL" id="AND69918.1"/>
    </source>
</evidence>
<name>A0A160N393_9GAMM</name>
<reference evidence="2 3" key="1">
    <citation type="submission" date="2016-02" db="EMBL/GenBank/DDBJ databases">
        <title>Complete genome sequencing and analysis of ATSB10, Dyella thiooxydans isolated from rhizosphere soil of sunflower (Helianthus annuus L.).</title>
        <authorList>
            <person name="Lee Y."/>
            <person name="Hwangbo K."/>
            <person name="Chung H."/>
            <person name="Yoo J."/>
            <person name="Kim K.Y."/>
            <person name="Sa T.M."/>
            <person name="Um Y."/>
            <person name="Madhaiyan M."/>
        </authorList>
    </citation>
    <scope>NUCLEOTIDE SEQUENCE [LARGE SCALE GENOMIC DNA]</scope>
    <source>
        <strain evidence="2 3">ATSB10</strain>
    </source>
</reference>